<dbReference type="CDD" id="cd02883">
    <property type="entry name" value="NUDIX_Hydrolase"/>
    <property type="match status" value="1"/>
</dbReference>
<name>A0A5N6XSE1_9EURO</name>
<organism evidence="1">
    <name type="scientific">Aspergillus arachidicola</name>
    <dbReference type="NCBI Taxonomy" id="656916"/>
    <lineage>
        <taxon>Eukaryota</taxon>
        <taxon>Fungi</taxon>
        <taxon>Dikarya</taxon>
        <taxon>Ascomycota</taxon>
        <taxon>Pezizomycotina</taxon>
        <taxon>Eurotiomycetes</taxon>
        <taxon>Eurotiomycetidae</taxon>
        <taxon>Eurotiales</taxon>
        <taxon>Aspergillaceae</taxon>
        <taxon>Aspergillus</taxon>
        <taxon>Aspergillus subgen. Circumdati</taxon>
    </lineage>
</organism>
<reference evidence="1" key="1">
    <citation type="submission" date="2019-04" db="EMBL/GenBank/DDBJ databases">
        <title>Friends and foes A comparative genomics study of 23 Aspergillus species from section Flavi.</title>
        <authorList>
            <consortium name="DOE Joint Genome Institute"/>
            <person name="Kjaerbolling I."/>
            <person name="Vesth T."/>
            <person name="Frisvad J.C."/>
            <person name="Nybo J.L."/>
            <person name="Theobald S."/>
            <person name="Kildgaard S."/>
            <person name="Isbrandt T."/>
            <person name="Kuo A."/>
            <person name="Sato A."/>
            <person name="Lyhne E.K."/>
            <person name="Kogle M.E."/>
            <person name="Wiebenga A."/>
            <person name="Kun R.S."/>
            <person name="Lubbers R.J."/>
            <person name="Makela M.R."/>
            <person name="Barry K."/>
            <person name="Chovatia M."/>
            <person name="Clum A."/>
            <person name="Daum C."/>
            <person name="Haridas S."/>
            <person name="He G."/>
            <person name="LaButti K."/>
            <person name="Lipzen A."/>
            <person name="Mondo S."/>
            <person name="Riley R."/>
            <person name="Salamov A."/>
            <person name="Simmons B.A."/>
            <person name="Magnuson J.K."/>
            <person name="Henrissat B."/>
            <person name="Mortensen U.H."/>
            <person name="Larsen T.O."/>
            <person name="Devries R.P."/>
            <person name="Grigoriev I.V."/>
            <person name="Machida M."/>
            <person name="Baker S.E."/>
            <person name="Andersen M.R."/>
        </authorList>
    </citation>
    <scope>NUCLEOTIDE SEQUENCE</scope>
    <source>
        <strain evidence="1">CBS 117612</strain>
    </source>
</reference>
<evidence type="ECO:0008006" key="2">
    <source>
        <dbReference type="Google" id="ProtNLM"/>
    </source>
</evidence>
<accession>A0A5N6XSE1</accession>
<gene>
    <name evidence="1" type="ORF">BDV24DRAFT_144575</name>
</gene>
<sequence>MDASSQPPNPNEKLFSTSQIDLDKVRCLIKGEILKYVIGHPVGLYEELSKYHIAGTSDQFMIYNFPCRISARCVPCKVSSPSSPAEAHMFLRASGDSGGGLYDTLGGGAQHEDKTILHALAREVKEEAHQDLNYPLEPLSPTVWCKFKN</sequence>
<dbReference type="OrthoDB" id="10451537at2759"/>
<dbReference type="AlphaFoldDB" id="A0A5N6XSE1"/>
<dbReference type="EMBL" id="ML737231">
    <property type="protein sequence ID" value="KAE8335089.1"/>
    <property type="molecule type" value="Genomic_DNA"/>
</dbReference>
<dbReference type="InterPro" id="IPR015797">
    <property type="entry name" value="NUDIX_hydrolase-like_dom_sf"/>
</dbReference>
<evidence type="ECO:0000313" key="1">
    <source>
        <dbReference type="EMBL" id="KAE8335089.1"/>
    </source>
</evidence>
<protein>
    <recommendedName>
        <fullName evidence="2">Nudix hydrolase domain-containing protein</fullName>
    </recommendedName>
</protein>
<dbReference type="Proteomes" id="UP000325558">
    <property type="component" value="Unassembled WGS sequence"/>
</dbReference>
<dbReference type="SUPFAM" id="SSF55811">
    <property type="entry name" value="Nudix"/>
    <property type="match status" value="1"/>
</dbReference>
<proteinExistence type="predicted"/>